<dbReference type="EMBL" id="BMIY01000007">
    <property type="protein sequence ID" value="GFZ75616.1"/>
    <property type="molecule type" value="Genomic_DNA"/>
</dbReference>
<dbReference type="RefSeq" id="WP_229694641.1">
    <property type="nucleotide sequence ID" value="NZ_BMIY01000007.1"/>
</dbReference>
<reference evidence="1" key="2">
    <citation type="submission" date="2020-09" db="EMBL/GenBank/DDBJ databases">
        <authorList>
            <person name="Sun Q."/>
            <person name="Zhou Y."/>
        </authorList>
    </citation>
    <scope>NUCLEOTIDE SEQUENCE</scope>
    <source>
        <strain evidence="1">CGMCC 1.15425</strain>
    </source>
</reference>
<dbReference type="NCBIfam" id="NF041419">
    <property type="entry name" value="CC_star_Cory"/>
    <property type="match status" value="1"/>
</dbReference>
<dbReference type="InterPro" id="IPR047717">
    <property type="entry name" value="CC_star_Cory"/>
</dbReference>
<dbReference type="AlphaFoldDB" id="A0A916VI66"/>
<dbReference type="Pfam" id="PF25952">
    <property type="entry name" value="DUF7990"/>
    <property type="match status" value="1"/>
</dbReference>
<protein>
    <recommendedName>
        <fullName evidence="3">DNA helicase</fullName>
    </recommendedName>
</protein>
<evidence type="ECO:0000313" key="1">
    <source>
        <dbReference type="EMBL" id="GFZ75616.1"/>
    </source>
</evidence>
<evidence type="ECO:0008006" key="3">
    <source>
        <dbReference type="Google" id="ProtNLM"/>
    </source>
</evidence>
<keyword evidence="2" id="KW-1185">Reference proteome</keyword>
<dbReference type="Proteomes" id="UP000627715">
    <property type="component" value="Unassembled WGS sequence"/>
</dbReference>
<organism evidence="1 2">
    <name type="scientific">Pseudohongiella nitratireducens</name>
    <dbReference type="NCBI Taxonomy" id="1768907"/>
    <lineage>
        <taxon>Bacteria</taxon>
        <taxon>Pseudomonadati</taxon>
        <taxon>Pseudomonadota</taxon>
        <taxon>Gammaproteobacteria</taxon>
        <taxon>Pseudomonadales</taxon>
        <taxon>Pseudohongiellaceae</taxon>
        <taxon>Pseudohongiella</taxon>
    </lineage>
</organism>
<proteinExistence type="predicted"/>
<sequence length="102" mass="11996">MTDSDDSQPEELSAIARAGQFWRKVERGVKEFYVAPYRQSFARAQREEDDLFMLMVFSESLGVPNPATYYTMELLPVVYDRFHDWHHRMGMEKSPLDHISCC</sequence>
<reference evidence="1" key="1">
    <citation type="journal article" date="2014" name="Int. J. Syst. Evol. Microbiol.">
        <title>Complete genome sequence of Corynebacterium casei LMG S-19264T (=DSM 44701T), isolated from a smear-ripened cheese.</title>
        <authorList>
            <consortium name="US DOE Joint Genome Institute (JGI-PGF)"/>
            <person name="Walter F."/>
            <person name="Albersmeier A."/>
            <person name="Kalinowski J."/>
            <person name="Ruckert C."/>
        </authorList>
    </citation>
    <scope>NUCLEOTIDE SEQUENCE</scope>
    <source>
        <strain evidence="1">CGMCC 1.15425</strain>
    </source>
</reference>
<gene>
    <name evidence="1" type="ORF">GCM10011403_17210</name>
</gene>
<comment type="caution">
    <text evidence="1">The sequence shown here is derived from an EMBL/GenBank/DDBJ whole genome shotgun (WGS) entry which is preliminary data.</text>
</comment>
<accession>A0A916VI66</accession>
<dbReference type="InterPro" id="IPR058303">
    <property type="entry name" value="DUF7990"/>
</dbReference>
<name>A0A916VI66_9GAMM</name>
<evidence type="ECO:0000313" key="2">
    <source>
        <dbReference type="Proteomes" id="UP000627715"/>
    </source>
</evidence>